<evidence type="ECO:0000313" key="1">
    <source>
        <dbReference type="EMBL" id="GCA63414.1"/>
    </source>
</evidence>
<comment type="caution">
    <text evidence="1">The sequence shown here is derived from an EMBL/GenBank/DDBJ whole genome shotgun (WGS) entry which is preliminary data.</text>
</comment>
<proteinExistence type="predicted"/>
<evidence type="ECO:0000313" key="2">
    <source>
        <dbReference type="Proteomes" id="UP000265618"/>
    </source>
</evidence>
<organism evidence="1 2">
    <name type="scientific">Kipferlia bialata</name>
    <dbReference type="NCBI Taxonomy" id="797122"/>
    <lineage>
        <taxon>Eukaryota</taxon>
        <taxon>Metamonada</taxon>
        <taxon>Carpediemonas-like organisms</taxon>
        <taxon>Kipferlia</taxon>
    </lineage>
</organism>
<dbReference type="EMBL" id="BDIP01003433">
    <property type="protein sequence ID" value="GCA63414.1"/>
    <property type="molecule type" value="Genomic_DNA"/>
</dbReference>
<name>A0A391NP48_9EUKA</name>
<protein>
    <submittedName>
        <fullName evidence="1">Uncharacterized protein</fullName>
    </submittedName>
</protein>
<dbReference type="Proteomes" id="UP000265618">
    <property type="component" value="Unassembled WGS sequence"/>
</dbReference>
<accession>A0A391NP48</accession>
<reference evidence="1 2" key="1">
    <citation type="journal article" date="2018" name="PLoS ONE">
        <title>The draft genome of Kipferlia bialata reveals reductive genome evolution in fornicate parasites.</title>
        <authorList>
            <person name="Tanifuji G."/>
            <person name="Takabayashi S."/>
            <person name="Kume K."/>
            <person name="Takagi M."/>
            <person name="Nakayama T."/>
            <person name="Kamikawa R."/>
            <person name="Inagaki Y."/>
            <person name="Hashimoto T."/>
        </authorList>
    </citation>
    <scope>NUCLEOTIDE SEQUENCE [LARGE SCALE GENOMIC DNA]</scope>
    <source>
        <strain evidence="1">NY0173</strain>
    </source>
</reference>
<feature type="non-terminal residue" evidence="1">
    <location>
        <position position="28"/>
    </location>
</feature>
<gene>
    <name evidence="1" type="ORF">KIPB_009791</name>
</gene>
<keyword evidence="2" id="KW-1185">Reference proteome</keyword>
<dbReference type="AlphaFoldDB" id="A0A391NP48"/>
<sequence>MDIEHVQTRLANIRRDFEEEHLLAFGTQ</sequence>